<dbReference type="Proteomes" id="UP000823921">
    <property type="component" value="Unassembled WGS sequence"/>
</dbReference>
<name>A0A9D2MN30_9FIRM</name>
<organism evidence="1 2">
    <name type="scientific">Candidatus Flavonifractor intestinigallinarum</name>
    <dbReference type="NCBI Taxonomy" id="2838586"/>
    <lineage>
        <taxon>Bacteria</taxon>
        <taxon>Bacillati</taxon>
        <taxon>Bacillota</taxon>
        <taxon>Clostridia</taxon>
        <taxon>Eubacteriales</taxon>
        <taxon>Oscillospiraceae</taxon>
        <taxon>Flavonifractor</taxon>
    </lineage>
</organism>
<dbReference type="EMBL" id="DWXO01000070">
    <property type="protein sequence ID" value="HJB80746.1"/>
    <property type="molecule type" value="Genomic_DNA"/>
</dbReference>
<gene>
    <name evidence="1" type="ORF">H9712_07155</name>
</gene>
<protein>
    <submittedName>
        <fullName evidence="1">Sporulation protein</fullName>
    </submittedName>
</protein>
<accession>A0A9D2MN30</accession>
<proteinExistence type="predicted"/>
<reference evidence="1" key="2">
    <citation type="submission" date="2021-04" db="EMBL/GenBank/DDBJ databases">
        <authorList>
            <person name="Gilroy R."/>
        </authorList>
    </citation>
    <scope>NUCLEOTIDE SEQUENCE</scope>
    <source>
        <strain evidence="1">CHK192-8294</strain>
    </source>
</reference>
<sequence>MERDRKRPGLLEKTAEVLDLPGDVVAGLPRVELTGSRELRMENHKGILAYGSREIHISGGKLVIKVRGSNLELKSMNASQLLITGEIDGVDLT</sequence>
<dbReference type="InterPro" id="IPR022476">
    <property type="entry name" value="Spore_YabP/YqfC"/>
</dbReference>
<dbReference type="Pfam" id="PF07873">
    <property type="entry name" value="YabP"/>
    <property type="match status" value="1"/>
</dbReference>
<dbReference type="AlphaFoldDB" id="A0A9D2MN30"/>
<evidence type="ECO:0000313" key="1">
    <source>
        <dbReference type="EMBL" id="HJB80746.1"/>
    </source>
</evidence>
<evidence type="ECO:0000313" key="2">
    <source>
        <dbReference type="Proteomes" id="UP000823921"/>
    </source>
</evidence>
<reference evidence="1" key="1">
    <citation type="journal article" date="2021" name="PeerJ">
        <title>Extensive microbial diversity within the chicken gut microbiome revealed by metagenomics and culture.</title>
        <authorList>
            <person name="Gilroy R."/>
            <person name="Ravi A."/>
            <person name="Getino M."/>
            <person name="Pursley I."/>
            <person name="Horton D.L."/>
            <person name="Alikhan N.F."/>
            <person name="Baker D."/>
            <person name="Gharbi K."/>
            <person name="Hall N."/>
            <person name="Watson M."/>
            <person name="Adriaenssens E.M."/>
            <person name="Foster-Nyarko E."/>
            <person name="Jarju S."/>
            <person name="Secka A."/>
            <person name="Antonio M."/>
            <person name="Oren A."/>
            <person name="Chaudhuri R.R."/>
            <person name="La Ragione R."/>
            <person name="Hildebrand F."/>
            <person name="Pallen M.J."/>
        </authorList>
    </citation>
    <scope>NUCLEOTIDE SEQUENCE</scope>
    <source>
        <strain evidence="1">CHK192-8294</strain>
    </source>
</reference>
<comment type="caution">
    <text evidence="1">The sequence shown here is derived from an EMBL/GenBank/DDBJ whole genome shotgun (WGS) entry which is preliminary data.</text>
</comment>